<dbReference type="AlphaFoldDB" id="A0A1Y1Q8R6"/>
<proteinExistence type="predicted"/>
<accession>A0A1Y1Q8R6</accession>
<feature type="non-terminal residue" evidence="1">
    <location>
        <position position="130"/>
    </location>
</feature>
<dbReference type="EMBL" id="MTEJ01000679">
    <property type="protein sequence ID" value="OQW99873.1"/>
    <property type="molecule type" value="Genomic_DNA"/>
</dbReference>
<name>A0A1Y1Q8R6_9GAMM</name>
<sequence length="130" mass="14166">MKKHFIGKALASSPSLALGFTGSLKDQAANSKILGLLSLKRRQHRHTQGGFFMPVRCANAVNAGYAWTTRRCKPKQARRALLDDKSTRQLLPNLKNQKSTETMNASISMGASAHNPLQALARLLPTAKPS</sequence>
<evidence type="ECO:0000313" key="2">
    <source>
        <dbReference type="Proteomes" id="UP000192491"/>
    </source>
</evidence>
<organism evidence="1 2">
    <name type="scientific">Thiothrix lacustris</name>
    <dbReference type="NCBI Taxonomy" id="525917"/>
    <lineage>
        <taxon>Bacteria</taxon>
        <taxon>Pseudomonadati</taxon>
        <taxon>Pseudomonadota</taxon>
        <taxon>Gammaproteobacteria</taxon>
        <taxon>Thiotrichales</taxon>
        <taxon>Thiotrichaceae</taxon>
        <taxon>Thiothrix</taxon>
    </lineage>
</organism>
<reference evidence="1 2" key="1">
    <citation type="submission" date="2017-01" db="EMBL/GenBank/DDBJ databases">
        <title>Novel large sulfur bacteria in the metagenomes of groundwater-fed chemosynthetic microbial mats in the Lake Huron basin.</title>
        <authorList>
            <person name="Sharrar A.M."/>
            <person name="Flood B.E."/>
            <person name="Bailey J.V."/>
            <person name="Jones D.S."/>
            <person name="Biddanda B."/>
            <person name="Ruberg S.A."/>
            <person name="Marcus D.N."/>
            <person name="Dick G.J."/>
        </authorList>
    </citation>
    <scope>NUCLEOTIDE SEQUENCE [LARGE SCALE GENOMIC DNA]</scope>
    <source>
        <strain evidence="1">A8</strain>
    </source>
</reference>
<evidence type="ECO:0000313" key="1">
    <source>
        <dbReference type="EMBL" id="OQW99873.1"/>
    </source>
</evidence>
<protein>
    <submittedName>
        <fullName evidence="1">Uncharacterized protein</fullName>
    </submittedName>
</protein>
<comment type="caution">
    <text evidence="1">The sequence shown here is derived from an EMBL/GenBank/DDBJ whole genome shotgun (WGS) entry which is preliminary data.</text>
</comment>
<dbReference type="Proteomes" id="UP000192491">
    <property type="component" value="Unassembled WGS sequence"/>
</dbReference>
<gene>
    <name evidence="1" type="ORF">BWK73_49650</name>
</gene>